<keyword evidence="1" id="KW-0472">Membrane</keyword>
<reference evidence="2 3" key="1">
    <citation type="submission" date="2018-12" db="EMBL/GenBank/DDBJ databases">
        <authorList>
            <consortium name="Pathogen Informatics"/>
        </authorList>
    </citation>
    <scope>NUCLEOTIDE SEQUENCE [LARGE SCALE GENOMIC DNA]</scope>
    <source>
        <strain evidence="2 3">NCTC12227</strain>
    </source>
</reference>
<name>A0A3S4YRJ8_9NEIS</name>
<evidence type="ECO:0000313" key="3">
    <source>
        <dbReference type="Proteomes" id="UP000268229"/>
    </source>
</evidence>
<evidence type="ECO:0000256" key="1">
    <source>
        <dbReference type="SAM" id="Phobius"/>
    </source>
</evidence>
<keyword evidence="1" id="KW-1133">Transmembrane helix</keyword>
<evidence type="ECO:0000313" key="2">
    <source>
        <dbReference type="EMBL" id="VEJ21708.1"/>
    </source>
</evidence>
<keyword evidence="3" id="KW-1185">Reference proteome</keyword>
<proteinExistence type="predicted"/>
<dbReference type="EMBL" id="LR134516">
    <property type="protein sequence ID" value="VEJ21708.1"/>
    <property type="molecule type" value="Genomic_DNA"/>
</dbReference>
<accession>A0A3S4YRJ8</accession>
<dbReference type="RefSeq" id="WP_126304868.1">
    <property type="nucleotide sequence ID" value="NZ_LR134516.1"/>
</dbReference>
<dbReference type="AlphaFoldDB" id="A0A3S4YRJ8"/>
<dbReference type="OrthoDB" id="9182201at2"/>
<sequence length="179" mass="20402">MYLWNYLKDKSSTFWFSLLSLIISIFTLIFLIEQVYLSREHNRNSVKPYLNFYAVAVGNNKDGLYFSNEGLGPAVITEILINGKRYPDLKSSDWQRITREAGLTYGCFAFGALKEKMAIRAGADNAPLVVLSKSTNLPQTCYMESLILQEKVALKVKYTSIYAESEETALLFKFSDIFN</sequence>
<keyword evidence="1" id="KW-0812">Transmembrane</keyword>
<feature type="transmembrane region" description="Helical" evidence="1">
    <location>
        <begin position="12"/>
        <end position="32"/>
    </location>
</feature>
<organism evidence="2 3">
    <name type="scientific">Neisseria animaloris</name>
    <dbReference type="NCBI Taxonomy" id="326522"/>
    <lineage>
        <taxon>Bacteria</taxon>
        <taxon>Pseudomonadati</taxon>
        <taxon>Pseudomonadota</taxon>
        <taxon>Betaproteobacteria</taxon>
        <taxon>Neisseriales</taxon>
        <taxon>Neisseriaceae</taxon>
        <taxon>Neisseria</taxon>
    </lineage>
</organism>
<protein>
    <submittedName>
        <fullName evidence="2">Uncharacterized protein</fullName>
    </submittedName>
</protein>
<dbReference type="Proteomes" id="UP000268229">
    <property type="component" value="Chromosome"/>
</dbReference>
<gene>
    <name evidence="2" type="ORF">NCTC12227_01458</name>
</gene>
<dbReference type="KEGG" id="nani:NCTC12227_01458"/>